<reference evidence="2 3" key="1">
    <citation type="submission" date="2018-06" db="EMBL/GenBank/DDBJ databases">
        <title>Comparative genomics reveals the genomic features of Rhizophagus irregularis, R. cerebriforme, R. diaphanum and Gigaspora rosea, and their symbiotic lifestyle signature.</title>
        <authorList>
            <person name="Morin E."/>
            <person name="San Clemente H."/>
            <person name="Chen E.C.H."/>
            <person name="De La Providencia I."/>
            <person name="Hainaut M."/>
            <person name="Kuo A."/>
            <person name="Kohler A."/>
            <person name="Murat C."/>
            <person name="Tang N."/>
            <person name="Roy S."/>
            <person name="Loubradou J."/>
            <person name="Henrissat B."/>
            <person name="Grigoriev I.V."/>
            <person name="Corradi N."/>
            <person name="Roux C."/>
            <person name="Martin F.M."/>
        </authorList>
    </citation>
    <scope>NUCLEOTIDE SEQUENCE [LARGE SCALE GENOMIC DNA]</scope>
    <source>
        <strain evidence="2 3">DAOM 227022</strain>
    </source>
</reference>
<evidence type="ECO:0000313" key="2">
    <source>
        <dbReference type="EMBL" id="RIA83921.1"/>
    </source>
</evidence>
<keyword evidence="1" id="KW-0732">Signal</keyword>
<keyword evidence="3" id="KW-1185">Reference proteome</keyword>
<evidence type="ECO:0000256" key="1">
    <source>
        <dbReference type="SAM" id="SignalP"/>
    </source>
</evidence>
<comment type="caution">
    <text evidence="2">The sequence shown here is derived from an EMBL/GenBank/DDBJ whole genome shotgun (WGS) entry which is preliminary data.</text>
</comment>
<feature type="chain" id="PRO_5017184504" evidence="1">
    <location>
        <begin position="20"/>
        <end position="123"/>
    </location>
</feature>
<dbReference type="Proteomes" id="UP000265703">
    <property type="component" value="Unassembled WGS sequence"/>
</dbReference>
<dbReference type="EMBL" id="QKYT01000532">
    <property type="protein sequence ID" value="RIA83921.1"/>
    <property type="molecule type" value="Genomic_DNA"/>
</dbReference>
<name>A0A397SM75_9GLOM</name>
<protein>
    <submittedName>
        <fullName evidence="2">Uncharacterized protein</fullName>
    </submittedName>
</protein>
<evidence type="ECO:0000313" key="3">
    <source>
        <dbReference type="Proteomes" id="UP000265703"/>
    </source>
</evidence>
<organism evidence="2 3">
    <name type="scientific">Glomus cerebriforme</name>
    <dbReference type="NCBI Taxonomy" id="658196"/>
    <lineage>
        <taxon>Eukaryota</taxon>
        <taxon>Fungi</taxon>
        <taxon>Fungi incertae sedis</taxon>
        <taxon>Mucoromycota</taxon>
        <taxon>Glomeromycotina</taxon>
        <taxon>Glomeromycetes</taxon>
        <taxon>Glomerales</taxon>
        <taxon>Glomeraceae</taxon>
        <taxon>Glomus</taxon>
    </lineage>
</organism>
<dbReference type="AlphaFoldDB" id="A0A397SM75"/>
<gene>
    <name evidence="2" type="ORF">C1645_742715</name>
</gene>
<proteinExistence type="predicted"/>
<feature type="signal peptide" evidence="1">
    <location>
        <begin position="1"/>
        <end position="19"/>
    </location>
</feature>
<sequence length="123" mass="13738">MKCLLIFLFFSCGFSELFGLKWEGKRSLSSLVQNGRENGFLCFQFDTGIRNNSPLVWALGIRKRFLDFVSGMEVSSRNSHLMHLLKELFASGLGKPKPSAFSFLSSAISAKSLAFNSLNESMI</sequence>
<accession>A0A397SM75</accession>